<dbReference type="Gene3D" id="1.10.533.10">
    <property type="entry name" value="Death Domain, Fas"/>
    <property type="match status" value="2"/>
</dbReference>
<dbReference type="InterPro" id="IPR016729">
    <property type="entry name" value="FADD"/>
</dbReference>
<gene>
    <name evidence="3" type="ORF">DGYR_LOCUS11297</name>
</gene>
<feature type="compositionally biased region" description="Basic and acidic residues" evidence="1">
    <location>
        <begin position="1"/>
        <end position="11"/>
    </location>
</feature>
<dbReference type="SMART" id="SM00005">
    <property type="entry name" value="DEATH"/>
    <property type="match status" value="2"/>
</dbReference>
<accession>A0A7I8W635</accession>
<dbReference type="AlphaFoldDB" id="A0A7I8W635"/>
<evidence type="ECO:0000313" key="4">
    <source>
        <dbReference type="Proteomes" id="UP000549394"/>
    </source>
</evidence>
<dbReference type="CDD" id="cd01670">
    <property type="entry name" value="Death"/>
    <property type="match status" value="1"/>
</dbReference>
<protein>
    <submittedName>
        <fullName evidence="3">DgyrCDS11964</fullName>
    </submittedName>
</protein>
<dbReference type="Pfam" id="PF00531">
    <property type="entry name" value="Death"/>
    <property type="match status" value="2"/>
</dbReference>
<feature type="domain" description="Death" evidence="2">
    <location>
        <begin position="299"/>
        <end position="385"/>
    </location>
</feature>
<dbReference type="InterPro" id="IPR000488">
    <property type="entry name" value="Death_dom"/>
</dbReference>
<feature type="compositionally biased region" description="Polar residues" evidence="1">
    <location>
        <begin position="12"/>
        <end position="24"/>
    </location>
</feature>
<dbReference type="GO" id="GO:0007165">
    <property type="term" value="P:signal transduction"/>
    <property type="evidence" value="ECO:0007669"/>
    <property type="project" value="InterPro"/>
</dbReference>
<dbReference type="InterPro" id="IPR011029">
    <property type="entry name" value="DEATH-like_dom_sf"/>
</dbReference>
<feature type="domain" description="Death" evidence="2">
    <location>
        <begin position="422"/>
        <end position="495"/>
    </location>
</feature>
<proteinExistence type="predicted"/>
<feature type="region of interest" description="Disordered" evidence="1">
    <location>
        <begin position="1"/>
        <end position="30"/>
    </location>
</feature>
<dbReference type="OrthoDB" id="9988315at2759"/>
<organism evidence="3 4">
    <name type="scientific">Dimorphilus gyrociliatus</name>
    <dbReference type="NCBI Taxonomy" id="2664684"/>
    <lineage>
        <taxon>Eukaryota</taxon>
        <taxon>Metazoa</taxon>
        <taxon>Spiralia</taxon>
        <taxon>Lophotrochozoa</taxon>
        <taxon>Annelida</taxon>
        <taxon>Polychaeta</taxon>
        <taxon>Polychaeta incertae sedis</taxon>
        <taxon>Dinophilidae</taxon>
        <taxon>Dimorphilus</taxon>
    </lineage>
</organism>
<sequence length="497" mass="56410">MQCAGVKKDSQKSSGLPTVGNSYQAKKDGDQEEEGNVYLLYQNSKDKWFLASDLSSTIDGDLYSINLDYSVQEYKLLLIRVKSNITATQVPNIANGLQRSLSRKTVKFILKQNSTETEAFLECCRADKMDDVLLIVYEACNTALFFIVNVQRLKQKGFTNGPSPSDDIVIKEGQCLEVRFRGNVKGTEECVPLIYNSHVNTSSSDVQVRVVDKFAQHGLDLYRGHVQLFEIVPAQLEEDPKKKKDQKQIKKKEEETEKGEIEFERKLLTELVVSLPKEERNLERIKKAPYKMASFGILNEELFDEIAKELGDEWRLVALKLGISNARIQDMELMSNSKTDGNIIKDMLVRWFKGTNRSADKVNILYWALFEGGRDDLADKIFQRNCGVFNEEESKPSSASEIFDKKINKAFTKIVTNALINEEWKILSRKLTLTDNDLNCIEDKYNKNGTNKDKTLEALYTWKKSKGSEATPSRLISALKDSGFSDMSVQIKGIFAS</sequence>
<evidence type="ECO:0000259" key="2">
    <source>
        <dbReference type="PROSITE" id="PS50017"/>
    </source>
</evidence>
<evidence type="ECO:0000313" key="3">
    <source>
        <dbReference type="EMBL" id="CAD5123635.1"/>
    </source>
</evidence>
<name>A0A7I8W635_9ANNE</name>
<comment type="caution">
    <text evidence="3">The sequence shown here is derived from an EMBL/GenBank/DDBJ whole genome shotgun (WGS) entry which is preliminary data.</text>
</comment>
<reference evidence="3 4" key="1">
    <citation type="submission" date="2020-08" db="EMBL/GenBank/DDBJ databases">
        <authorList>
            <person name="Hejnol A."/>
        </authorList>
    </citation>
    <scope>NUCLEOTIDE SEQUENCE [LARGE SCALE GENOMIC DNA]</scope>
</reference>
<dbReference type="PANTHER" id="PTHR15077">
    <property type="entry name" value="FAS-ASSOCIATING DEATH DOMAIN-CONTAINING PROTEIN FADD"/>
    <property type="match status" value="1"/>
</dbReference>
<dbReference type="EMBL" id="CAJFCJ010000019">
    <property type="protein sequence ID" value="CAD5123635.1"/>
    <property type="molecule type" value="Genomic_DNA"/>
</dbReference>
<evidence type="ECO:0000256" key="1">
    <source>
        <dbReference type="SAM" id="MobiDB-lite"/>
    </source>
</evidence>
<keyword evidence="4" id="KW-1185">Reference proteome</keyword>
<dbReference type="SUPFAM" id="SSF47986">
    <property type="entry name" value="DEATH domain"/>
    <property type="match status" value="2"/>
</dbReference>
<dbReference type="Proteomes" id="UP000549394">
    <property type="component" value="Unassembled WGS sequence"/>
</dbReference>
<dbReference type="PROSITE" id="PS50017">
    <property type="entry name" value="DEATH_DOMAIN"/>
    <property type="match status" value="2"/>
</dbReference>